<feature type="region of interest" description="Disordered" evidence="1">
    <location>
        <begin position="104"/>
        <end position="124"/>
    </location>
</feature>
<evidence type="ECO:0000256" key="1">
    <source>
        <dbReference type="SAM" id="MobiDB-lite"/>
    </source>
</evidence>
<protein>
    <submittedName>
        <fullName evidence="2">Uncharacterized protein</fullName>
    </submittedName>
</protein>
<name>A0A9E7JB35_9LILI</name>
<dbReference type="EMBL" id="CP097502">
    <property type="protein sequence ID" value="URD74668.1"/>
    <property type="molecule type" value="Genomic_DNA"/>
</dbReference>
<feature type="compositionally biased region" description="Basic and acidic residues" evidence="1">
    <location>
        <begin position="105"/>
        <end position="124"/>
    </location>
</feature>
<proteinExistence type="predicted"/>
<reference evidence="2" key="1">
    <citation type="submission" date="2022-05" db="EMBL/GenBank/DDBJ databases">
        <title>The Musa troglodytarum L. genome provides insights into the mechanism of non-climacteric behaviour and enrichment of carotenoids.</title>
        <authorList>
            <person name="Wang J."/>
        </authorList>
    </citation>
    <scope>NUCLEOTIDE SEQUENCE</scope>
    <source>
        <tissue evidence="2">Leaf</tissue>
    </source>
</reference>
<evidence type="ECO:0000313" key="2">
    <source>
        <dbReference type="EMBL" id="URD74668.1"/>
    </source>
</evidence>
<dbReference type="AlphaFoldDB" id="A0A9E7JB35"/>
<dbReference type="Proteomes" id="UP001055439">
    <property type="component" value="Chromosome 1"/>
</dbReference>
<gene>
    <name evidence="2" type="ORF">MUK42_36456</name>
</gene>
<sequence>KRPFVLASSEKRYTEEGFRPYLAPRVSIQAERSRPRKLHCTPKATAALLSSPLVSTFHSPVAPSPSLDPQQIASFLSSRSVRRYFIPPLRSHELLLSLQLKKIRKGEEDTAERERERVKPYAEI</sequence>
<accession>A0A9E7JB35</accession>
<evidence type="ECO:0000313" key="3">
    <source>
        <dbReference type="Proteomes" id="UP001055439"/>
    </source>
</evidence>
<organism evidence="2 3">
    <name type="scientific">Musa troglodytarum</name>
    <name type="common">fe'i banana</name>
    <dbReference type="NCBI Taxonomy" id="320322"/>
    <lineage>
        <taxon>Eukaryota</taxon>
        <taxon>Viridiplantae</taxon>
        <taxon>Streptophyta</taxon>
        <taxon>Embryophyta</taxon>
        <taxon>Tracheophyta</taxon>
        <taxon>Spermatophyta</taxon>
        <taxon>Magnoliopsida</taxon>
        <taxon>Liliopsida</taxon>
        <taxon>Zingiberales</taxon>
        <taxon>Musaceae</taxon>
        <taxon>Musa</taxon>
    </lineage>
</organism>
<feature type="non-terminal residue" evidence="2">
    <location>
        <position position="1"/>
    </location>
</feature>
<keyword evidence="3" id="KW-1185">Reference proteome</keyword>